<keyword evidence="1" id="KW-0547">Nucleotide-binding</keyword>
<feature type="binding site" evidence="1">
    <location>
        <position position="339"/>
    </location>
    <ligand>
        <name>substrate</name>
    </ligand>
</feature>
<feature type="binding site" evidence="1">
    <location>
        <position position="81"/>
    </location>
    <ligand>
        <name>Mg(2+)</name>
        <dbReference type="ChEBI" id="CHEBI:18420"/>
        <label>4</label>
    </ligand>
</feature>
<dbReference type="HAMAP" id="MF_02128">
    <property type="entry name" value="TMP_kinase"/>
    <property type="match status" value="1"/>
</dbReference>
<comment type="miscellaneous">
    <text evidence="1">Reaction mechanism of ThiL seems to utilize a direct, inline transfer of the gamma-phosphate of ATP to TMP rather than a phosphorylated enzyme intermediate.</text>
</comment>
<dbReference type="Proteomes" id="UP000182744">
    <property type="component" value="Unassembled WGS sequence"/>
</dbReference>
<dbReference type="PANTHER" id="PTHR30270:SF0">
    <property type="entry name" value="THIAMINE-MONOPHOSPHATE KINASE"/>
    <property type="match status" value="1"/>
</dbReference>
<feature type="binding site" evidence="1">
    <location>
        <position position="81"/>
    </location>
    <ligand>
        <name>Mg(2+)</name>
        <dbReference type="ChEBI" id="CHEBI:18420"/>
        <label>2</label>
    </ligand>
</feature>
<accession>A0A1G7E2L8</accession>
<comment type="pathway">
    <text evidence="1">Cofactor biosynthesis; thiamine diphosphate biosynthesis; thiamine diphosphate from thiamine phosphate: step 1/1.</text>
</comment>
<dbReference type="GO" id="GO:0009228">
    <property type="term" value="P:thiamine biosynthetic process"/>
    <property type="evidence" value="ECO:0007669"/>
    <property type="project" value="UniProtKB-KW"/>
</dbReference>
<feature type="domain" description="PurM-like N-terminal" evidence="2">
    <location>
        <begin position="34"/>
        <end position="144"/>
    </location>
</feature>
<comment type="function">
    <text evidence="1">Catalyzes the ATP-dependent phosphorylation of thiamine-monophosphate (TMP) to form thiamine-pyrophosphate (TPP), the active form of vitamin B1.</text>
</comment>
<comment type="similarity">
    <text evidence="1">Belongs to the thiamine-monophosphate kinase family.</text>
</comment>
<evidence type="ECO:0000313" key="4">
    <source>
        <dbReference type="EMBL" id="MDY5153281.1"/>
    </source>
</evidence>
<dbReference type="GO" id="GO:0005524">
    <property type="term" value="F:ATP binding"/>
    <property type="evidence" value="ECO:0007669"/>
    <property type="project" value="UniProtKB-UniRule"/>
</dbReference>
<organism evidence="5 6">
    <name type="scientific">Actinobaculum suis</name>
    <dbReference type="NCBI Taxonomy" id="1657"/>
    <lineage>
        <taxon>Bacteria</taxon>
        <taxon>Bacillati</taxon>
        <taxon>Actinomycetota</taxon>
        <taxon>Actinomycetes</taxon>
        <taxon>Actinomycetales</taxon>
        <taxon>Actinomycetaceae</taxon>
        <taxon>Actinobaculum</taxon>
    </lineage>
</organism>
<keyword evidence="1 4" id="KW-0808">Transferase</keyword>
<feature type="binding site" evidence="1">
    <location>
        <position position="50"/>
    </location>
    <ligand>
        <name>Mg(2+)</name>
        <dbReference type="ChEBI" id="CHEBI:18420"/>
        <label>4</label>
    </ligand>
</feature>
<dbReference type="InterPro" id="IPR006283">
    <property type="entry name" value="ThiL-like"/>
</dbReference>
<keyword evidence="1" id="KW-0067">ATP-binding</keyword>
<feature type="binding site" evidence="1">
    <location>
        <position position="36"/>
    </location>
    <ligand>
        <name>Mg(2+)</name>
        <dbReference type="ChEBI" id="CHEBI:18420"/>
        <label>3</label>
    </ligand>
</feature>
<comment type="catalytic activity">
    <reaction evidence="1">
        <text>thiamine phosphate + ATP = thiamine diphosphate + ADP</text>
        <dbReference type="Rhea" id="RHEA:15913"/>
        <dbReference type="ChEBI" id="CHEBI:30616"/>
        <dbReference type="ChEBI" id="CHEBI:37575"/>
        <dbReference type="ChEBI" id="CHEBI:58937"/>
        <dbReference type="ChEBI" id="CHEBI:456216"/>
        <dbReference type="EC" id="2.7.4.16"/>
    </reaction>
</comment>
<dbReference type="SUPFAM" id="SSF55326">
    <property type="entry name" value="PurM N-terminal domain-like"/>
    <property type="match status" value="1"/>
</dbReference>
<feature type="binding site" evidence="1">
    <location>
        <position position="52"/>
    </location>
    <ligand>
        <name>Mg(2+)</name>
        <dbReference type="ChEBI" id="CHEBI:18420"/>
        <label>2</label>
    </ligand>
</feature>
<dbReference type="NCBIfam" id="TIGR01379">
    <property type="entry name" value="thiL"/>
    <property type="match status" value="1"/>
</dbReference>
<feature type="binding site" evidence="1">
    <location>
        <position position="36"/>
    </location>
    <ligand>
        <name>Mg(2+)</name>
        <dbReference type="ChEBI" id="CHEBI:18420"/>
        <label>4</label>
    </ligand>
</feature>
<feature type="binding site" evidence="1">
    <location>
        <position position="81"/>
    </location>
    <ligand>
        <name>Mg(2+)</name>
        <dbReference type="ChEBI" id="CHEBI:18420"/>
        <label>3</label>
    </ligand>
</feature>
<dbReference type="SUPFAM" id="SSF56042">
    <property type="entry name" value="PurM C-terminal domain-like"/>
    <property type="match status" value="1"/>
</dbReference>
<feature type="binding site" evidence="1">
    <location>
        <position position="129"/>
    </location>
    <ligand>
        <name>Mg(2+)</name>
        <dbReference type="ChEBI" id="CHEBI:18420"/>
        <label>1</label>
    </ligand>
</feature>
<comment type="caution">
    <text evidence="1">Lacks conserved residue(s) required for the propagation of feature annotation.</text>
</comment>
<dbReference type="PANTHER" id="PTHR30270">
    <property type="entry name" value="THIAMINE-MONOPHOSPHATE KINASE"/>
    <property type="match status" value="1"/>
</dbReference>
<dbReference type="EMBL" id="JAWNFU010000002">
    <property type="protein sequence ID" value="MDY5153281.1"/>
    <property type="molecule type" value="Genomic_DNA"/>
</dbReference>
<dbReference type="CDD" id="cd02194">
    <property type="entry name" value="ThiL"/>
    <property type="match status" value="1"/>
</dbReference>
<dbReference type="Pfam" id="PF02769">
    <property type="entry name" value="AIRS_C"/>
    <property type="match status" value="1"/>
</dbReference>
<feature type="binding site" evidence="1">
    <location>
        <position position="227"/>
    </location>
    <ligand>
        <name>ATP</name>
        <dbReference type="ChEBI" id="CHEBI:30616"/>
    </ligand>
</feature>
<sequence length="354" mass="37814">MFIRDLTEDALLARILPLLPRRRDRAHGVEVPTGDDCTVLRISDGKPAISTDMLVDGVHFRRDWSTGRDVGWRAAMQNIADAVAMGARPVSLLVSMQLPGTLPVAWVEDLARGMADACAPLGCGVDGGDLVSGETLTISVTVIGDLEGRAPLLRQSALPGEAVIHVGNIGHAAAGYELLRRGFSPQDSAFPNTETMLIDDFRRPKPPVEQALDAARAGALGAFMDVSDGLIRDLSRIAAASQVWIDIDTGSLEADMHALLPVARHLGRNDPVDWVYRCVLTGGEDHGFVGTLDRPHSRAWGARTPTLPDGFRRIGTVRDADPHGRITLDGNAISGLGGWDHFAKTAPLAAGTQQ</sequence>
<dbReference type="RefSeq" id="WP_074663415.1">
    <property type="nucleotide sequence ID" value="NZ_FNAU01000014.1"/>
</dbReference>
<dbReference type="UniPathway" id="UPA00060">
    <property type="reaction ID" value="UER00142"/>
</dbReference>
<dbReference type="EMBL" id="FNAU01000014">
    <property type="protein sequence ID" value="SDE57615.1"/>
    <property type="molecule type" value="Genomic_DNA"/>
</dbReference>
<keyword evidence="1" id="KW-0460">Magnesium</keyword>
<evidence type="ECO:0000313" key="6">
    <source>
        <dbReference type="Proteomes" id="UP000182744"/>
    </source>
</evidence>
<evidence type="ECO:0000259" key="2">
    <source>
        <dbReference type="Pfam" id="PF00586"/>
    </source>
</evidence>
<feature type="binding site" evidence="1">
    <location>
        <position position="225"/>
    </location>
    <ligand>
        <name>Mg(2+)</name>
        <dbReference type="ChEBI" id="CHEBI:18420"/>
        <label>3</label>
    </ligand>
</feature>
<keyword evidence="1" id="KW-0479">Metal-binding</keyword>
<dbReference type="Proteomes" id="UP001273799">
    <property type="component" value="Unassembled WGS sequence"/>
</dbReference>
<dbReference type="Gene3D" id="3.90.650.10">
    <property type="entry name" value="PurM-like C-terminal domain"/>
    <property type="match status" value="1"/>
</dbReference>
<dbReference type="GO" id="GO:0009229">
    <property type="term" value="P:thiamine diphosphate biosynthetic process"/>
    <property type="evidence" value="ECO:0007669"/>
    <property type="project" value="UniProtKB-UniRule"/>
</dbReference>
<dbReference type="Gene3D" id="3.30.1330.10">
    <property type="entry name" value="PurM-like, N-terminal domain"/>
    <property type="match status" value="1"/>
</dbReference>
<feature type="binding site" evidence="1">
    <location>
        <position position="59"/>
    </location>
    <ligand>
        <name>substrate</name>
    </ligand>
</feature>
<feature type="binding site" evidence="1">
    <location>
        <position position="228"/>
    </location>
    <ligand>
        <name>Mg(2+)</name>
        <dbReference type="ChEBI" id="CHEBI:18420"/>
        <label>5</label>
    </ligand>
</feature>
<reference evidence="6" key="1">
    <citation type="submission" date="2016-10" db="EMBL/GenBank/DDBJ databases">
        <authorList>
            <person name="Varghese N."/>
        </authorList>
    </citation>
    <scope>NUCLEOTIDE SEQUENCE [LARGE SCALE GENOMIC DNA]</scope>
    <source>
        <strain evidence="6">DSM 20639</strain>
    </source>
</reference>
<feature type="binding site" evidence="1">
    <location>
        <begin position="128"/>
        <end position="129"/>
    </location>
    <ligand>
        <name>ATP</name>
        <dbReference type="ChEBI" id="CHEBI:30616"/>
    </ligand>
</feature>
<feature type="binding site" evidence="1">
    <location>
        <position position="154"/>
    </location>
    <ligand>
        <name>ATP</name>
        <dbReference type="ChEBI" id="CHEBI:30616"/>
    </ligand>
</feature>
<evidence type="ECO:0000256" key="1">
    <source>
        <dbReference type="HAMAP-Rule" id="MF_02128"/>
    </source>
</evidence>
<keyword evidence="1" id="KW-0784">Thiamine biosynthesis</keyword>
<dbReference type="PIRSF" id="PIRSF005303">
    <property type="entry name" value="Thiam_monoph_kin"/>
    <property type="match status" value="1"/>
</dbReference>
<keyword evidence="1 5" id="KW-0418">Kinase</keyword>
<dbReference type="Pfam" id="PF00586">
    <property type="entry name" value="AIRS"/>
    <property type="match status" value="1"/>
</dbReference>
<dbReference type="InterPro" id="IPR010918">
    <property type="entry name" value="PurM-like_C_dom"/>
</dbReference>
<dbReference type="GO" id="GO:0009030">
    <property type="term" value="F:thiamine-phosphate kinase activity"/>
    <property type="evidence" value="ECO:0007669"/>
    <property type="project" value="UniProtKB-UniRule"/>
</dbReference>
<dbReference type="GO" id="GO:0000287">
    <property type="term" value="F:magnesium ion binding"/>
    <property type="evidence" value="ECO:0007669"/>
    <property type="project" value="UniProtKB-UniRule"/>
</dbReference>
<name>A0A1G7E2L8_9ACTO</name>
<dbReference type="InterPro" id="IPR016188">
    <property type="entry name" value="PurM-like_N"/>
</dbReference>
<reference evidence="5" key="2">
    <citation type="submission" date="2016-10" db="EMBL/GenBank/DDBJ databases">
        <authorList>
            <person name="de Groot N.N."/>
        </authorList>
    </citation>
    <scope>NUCLEOTIDE SEQUENCE [LARGE SCALE GENOMIC DNA]</scope>
    <source>
        <strain evidence="5">DSM 20639</strain>
    </source>
</reference>
<keyword evidence="6" id="KW-1185">Reference proteome</keyword>
<dbReference type="InterPro" id="IPR036921">
    <property type="entry name" value="PurM-like_N_sf"/>
</dbReference>
<gene>
    <name evidence="1 4" type="primary">thiL</name>
    <name evidence="4" type="ORF">R6G71_04345</name>
    <name evidence="5" type="ORF">SAMN05421878_11433</name>
</gene>
<protein>
    <recommendedName>
        <fullName evidence="1">Thiamine-monophosphate kinase</fullName>
        <shortName evidence="1">TMP kinase</shortName>
        <shortName evidence="1">Thiamine-phosphate kinase</shortName>
        <ecNumber evidence="1">2.7.4.16</ecNumber>
    </recommendedName>
</protein>
<proteinExistence type="inferred from homology"/>
<dbReference type="EC" id="2.7.4.16" evidence="1"/>
<dbReference type="InterPro" id="IPR036676">
    <property type="entry name" value="PurM-like_C_sf"/>
</dbReference>
<feature type="binding site" evidence="1">
    <location>
        <position position="51"/>
    </location>
    <ligand>
        <name>Mg(2+)</name>
        <dbReference type="ChEBI" id="CHEBI:18420"/>
        <label>1</label>
    </ligand>
</feature>
<feature type="domain" description="PurM-like C-terminal" evidence="3">
    <location>
        <begin position="159"/>
        <end position="250"/>
    </location>
</feature>
<reference evidence="4" key="3">
    <citation type="submission" date="2023-10" db="EMBL/GenBank/DDBJ databases">
        <title>Whole Genome based description of the genera Actinobaculum and Actinotignum reveals a complex phylogenetic relationship within the species included in the genus Actinotignum.</title>
        <authorList>
            <person name="Jensen C.S."/>
            <person name="Dargis R."/>
            <person name="Kemp M."/>
            <person name="Christensen J.J."/>
        </authorList>
    </citation>
    <scope>NUCLEOTIDE SEQUENCE</scope>
    <source>
        <strain evidence="4">Actinobaculum_suis_CCUG19206T</strain>
    </source>
</reference>
<evidence type="ECO:0000259" key="3">
    <source>
        <dbReference type="Pfam" id="PF02769"/>
    </source>
</evidence>
<feature type="binding site" evidence="1">
    <location>
        <position position="284"/>
    </location>
    <ligand>
        <name>substrate</name>
    </ligand>
</feature>
<evidence type="ECO:0000313" key="5">
    <source>
        <dbReference type="EMBL" id="SDE57615.1"/>
    </source>
</evidence>
<feature type="binding site" evidence="1">
    <location>
        <position position="52"/>
    </location>
    <ligand>
        <name>Mg(2+)</name>
        <dbReference type="ChEBI" id="CHEBI:18420"/>
        <label>1</label>
    </ligand>
</feature>
<dbReference type="AlphaFoldDB" id="A0A1G7E2L8"/>